<sequence>MKLILIIIFALVSFVAQSQELTKQQIAQVLKNYISGTSFNEPSLIKSAFSKDAQLLLDKKGQETWLVHPNEYASWFKNNKGQFNGRIGEILSIDVEGNVATAKVEILLPANTKRYVDVFLLKKLSSGWKITSKNAASEESNKNGERILFIVSNAHFHGNSDLPTGVSFSEIVKAYDIFQKAGFTVDFISPEGGAIPLAYINTSEKIHKQYLYNTNFMYAIGHTKSPSQIDPTNYVAVHYVGGGNAMYGVADNEAIQNIVMTIYEDNNGIVSSVCHGTAGIVNLQTKDGKYLVDGKRISGYPEAYENQSKAYFKEFPFLIQKTIEQRGGRFFYSEMNTPHIEVDGRIVTGQNHLSSPLVAQKMVEMLDGR</sequence>
<evidence type="ECO:0000256" key="1">
    <source>
        <dbReference type="ARBA" id="ARBA00023016"/>
    </source>
</evidence>
<dbReference type="SUPFAM" id="SSF54427">
    <property type="entry name" value="NTF2-like"/>
    <property type="match status" value="1"/>
</dbReference>
<keyword evidence="2" id="KW-0456">Lyase</keyword>
<reference evidence="6 7" key="1">
    <citation type="submission" date="2023-09" db="EMBL/GenBank/DDBJ databases">
        <authorList>
            <person name="Rey-Velasco X."/>
        </authorList>
    </citation>
    <scope>NUCLEOTIDE SEQUENCE [LARGE SCALE GENOMIC DNA]</scope>
    <source>
        <strain evidence="6 7">W409</strain>
    </source>
</reference>
<keyword evidence="1" id="KW-0346">Stress response</keyword>
<evidence type="ECO:0000259" key="5">
    <source>
        <dbReference type="Pfam" id="PF01965"/>
    </source>
</evidence>
<dbReference type="InterPro" id="IPR039437">
    <property type="entry name" value="FrzH/put_lumazine-bd"/>
</dbReference>
<feature type="signal peptide" evidence="4">
    <location>
        <begin position="1"/>
        <end position="18"/>
    </location>
</feature>
<dbReference type="GO" id="GO:0005737">
    <property type="term" value="C:cytoplasm"/>
    <property type="evidence" value="ECO:0007669"/>
    <property type="project" value="TreeGrafter"/>
</dbReference>
<evidence type="ECO:0000256" key="2">
    <source>
        <dbReference type="ARBA" id="ARBA00023239"/>
    </source>
</evidence>
<protein>
    <submittedName>
        <fullName evidence="6">Nuclear transport factor 2 family protein</fullName>
    </submittedName>
</protein>
<dbReference type="AlphaFoldDB" id="A0AAW8QYT7"/>
<dbReference type="CDD" id="cd03141">
    <property type="entry name" value="GATase1_Hsp31_like"/>
    <property type="match status" value="1"/>
</dbReference>
<dbReference type="PANTHER" id="PTHR48094:SF11">
    <property type="entry name" value="GLUTATHIONE-INDEPENDENT GLYOXALASE HSP31-RELATED"/>
    <property type="match status" value="1"/>
</dbReference>
<comment type="caution">
    <text evidence="6">The sequence shown here is derived from an EMBL/GenBank/DDBJ whole genome shotgun (WGS) entry which is preliminary data.</text>
</comment>
<dbReference type="Pfam" id="PF12893">
    <property type="entry name" value="Lumazine_bd_2"/>
    <property type="match status" value="1"/>
</dbReference>
<dbReference type="Pfam" id="PF01965">
    <property type="entry name" value="DJ-1_PfpI"/>
    <property type="match status" value="1"/>
</dbReference>
<evidence type="ECO:0000313" key="6">
    <source>
        <dbReference type="EMBL" id="MDT0581108.1"/>
    </source>
</evidence>
<dbReference type="Proteomes" id="UP001249020">
    <property type="component" value="Unassembled WGS sequence"/>
</dbReference>
<feature type="domain" description="DJ-1/PfpI" evidence="5">
    <location>
        <begin position="165"/>
        <end position="364"/>
    </location>
</feature>
<dbReference type="SUPFAM" id="SSF52317">
    <property type="entry name" value="Class I glutamine amidotransferase-like"/>
    <property type="match status" value="1"/>
</dbReference>
<keyword evidence="7" id="KW-1185">Reference proteome</keyword>
<name>A0AAW8QYT7_9ALTE</name>
<dbReference type="InterPro" id="IPR002818">
    <property type="entry name" value="DJ-1/PfpI"/>
</dbReference>
<dbReference type="GO" id="GO:0019243">
    <property type="term" value="P:methylglyoxal catabolic process to D-lactate via S-lactoyl-glutathione"/>
    <property type="evidence" value="ECO:0007669"/>
    <property type="project" value="TreeGrafter"/>
</dbReference>
<dbReference type="PANTHER" id="PTHR48094">
    <property type="entry name" value="PROTEIN/NUCLEIC ACID DEGLYCASE DJ-1-RELATED"/>
    <property type="match status" value="1"/>
</dbReference>
<dbReference type="GO" id="GO:0019172">
    <property type="term" value="F:glyoxalase III activity"/>
    <property type="evidence" value="ECO:0007669"/>
    <property type="project" value="TreeGrafter"/>
</dbReference>
<keyword evidence="4" id="KW-0732">Signal</keyword>
<evidence type="ECO:0000313" key="7">
    <source>
        <dbReference type="Proteomes" id="UP001249020"/>
    </source>
</evidence>
<gene>
    <name evidence="6" type="ORF">RM544_01005</name>
</gene>
<dbReference type="RefSeq" id="WP_311359923.1">
    <property type="nucleotide sequence ID" value="NZ_JAVRIE010000001.1"/>
</dbReference>
<dbReference type="InterPro" id="IPR050325">
    <property type="entry name" value="Prot/Nucl_acid_deglycase"/>
</dbReference>
<dbReference type="EMBL" id="JAVRIE010000001">
    <property type="protein sequence ID" value="MDT0581108.1"/>
    <property type="molecule type" value="Genomic_DNA"/>
</dbReference>
<dbReference type="Gene3D" id="3.40.50.880">
    <property type="match status" value="1"/>
</dbReference>
<proteinExistence type="inferred from homology"/>
<organism evidence="6 7">
    <name type="scientific">Brumicola blandensis</name>
    <dbReference type="NCBI Taxonomy" id="3075611"/>
    <lineage>
        <taxon>Bacteria</taxon>
        <taxon>Pseudomonadati</taxon>
        <taxon>Pseudomonadota</taxon>
        <taxon>Gammaproteobacteria</taxon>
        <taxon>Alteromonadales</taxon>
        <taxon>Alteromonadaceae</taxon>
        <taxon>Brumicola</taxon>
    </lineage>
</organism>
<evidence type="ECO:0000256" key="4">
    <source>
        <dbReference type="SAM" id="SignalP"/>
    </source>
</evidence>
<evidence type="ECO:0000256" key="3">
    <source>
        <dbReference type="ARBA" id="ARBA00038493"/>
    </source>
</evidence>
<dbReference type="Gene3D" id="3.10.450.50">
    <property type="match status" value="1"/>
</dbReference>
<comment type="similarity">
    <text evidence="3">Belongs to the peptidase C56 family. HSP31-like subfamily.</text>
</comment>
<dbReference type="InterPro" id="IPR032710">
    <property type="entry name" value="NTF2-like_dom_sf"/>
</dbReference>
<feature type="chain" id="PRO_5043622812" evidence="4">
    <location>
        <begin position="19"/>
        <end position="369"/>
    </location>
</feature>
<accession>A0AAW8QYT7</accession>
<dbReference type="InterPro" id="IPR029062">
    <property type="entry name" value="Class_I_gatase-like"/>
</dbReference>